<evidence type="ECO:0000313" key="2">
    <source>
        <dbReference type="EMBL" id="CDX48748.1"/>
    </source>
</evidence>
<proteinExistence type="predicted"/>
<dbReference type="Proteomes" id="UP000182888">
    <property type="component" value="Unassembled WGS sequence"/>
</dbReference>
<name>A0A0K2VMW9_MESPL</name>
<protein>
    <submittedName>
        <fullName evidence="2">Uncharacterized protein</fullName>
    </submittedName>
</protein>
<accession>A0A0K2VMW9</accession>
<evidence type="ECO:0000256" key="1">
    <source>
        <dbReference type="SAM" id="MobiDB-lite"/>
    </source>
</evidence>
<evidence type="ECO:0000313" key="3">
    <source>
        <dbReference type="Proteomes" id="UP000182888"/>
    </source>
</evidence>
<dbReference type="AlphaFoldDB" id="A0A0K2VMW9"/>
<feature type="region of interest" description="Disordered" evidence="1">
    <location>
        <begin position="1"/>
        <end position="20"/>
    </location>
</feature>
<gene>
    <name evidence="2" type="ORF">MPL1032_10037</name>
</gene>
<sequence length="56" mass="6381">MRGGLKHGQRHDSPLRGSDTFSPNLTVDWHSRRVVWKDLLTIASYVSGTCNRESRV</sequence>
<organism evidence="2 3">
    <name type="scientific">Mesorhizobium plurifarium</name>
    <dbReference type="NCBI Taxonomy" id="69974"/>
    <lineage>
        <taxon>Bacteria</taxon>
        <taxon>Pseudomonadati</taxon>
        <taxon>Pseudomonadota</taxon>
        <taxon>Alphaproteobacteria</taxon>
        <taxon>Hyphomicrobiales</taxon>
        <taxon>Phyllobacteriaceae</taxon>
        <taxon>Mesorhizobium</taxon>
    </lineage>
</organism>
<dbReference type="EMBL" id="CCND01000001">
    <property type="protein sequence ID" value="CDX48748.1"/>
    <property type="molecule type" value="Genomic_DNA"/>
</dbReference>
<reference evidence="3" key="1">
    <citation type="submission" date="2014-08" db="EMBL/GenBank/DDBJ databases">
        <authorList>
            <person name="Edwards T."/>
        </authorList>
    </citation>
    <scope>NUCLEOTIDE SEQUENCE [LARGE SCALE GENOMIC DNA]</scope>
</reference>